<dbReference type="Proteomes" id="UP000240978">
    <property type="component" value="Unassembled WGS sequence"/>
</dbReference>
<gene>
    <name evidence="1" type="ORF">CLV42_103206</name>
</gene>
<reference evidence="1 2" key="1">
    <citation type="submission" date="2018-03" db="EMBL/GenBank/DDBJ databases">
        <title>Genomic Encyclopedia of Archaeal and Bacterial Type Strains, Phase II (KMG-II): from individual species to whole genera.</title>
        <authorList>
            <person name="Goeker M."/>
        </authorList>
    </citation>
    <scope>NUCLEOTIDE SEQUENCE [LARGE SCALE GENOMIC DNA]</scope>
    <source>
        <strain evidence="1 2">DSM 18107</strain>
    </source>
</reference>
<accession>A0A2P8GGW6</accession>
<protein>
    <submittedName>
        <fullName evidence="1">Uncharacterized protein</fullName>
    </submittedName>
</protein>
<comment type="caution">
    <text evidence="1">The sequence shown here is derived from an EMBL/GenBank/DDBJ whole genome shotgun (WGS) entry which is preliminary data.</text>
</comment>
<name>A0A2P8GGW6_9BACT</name>
<dbReference type="EMBL" id="PYGK01000003">
    <property type="protein sequence ID" value="PSL33224.1"/>
    <property type="molecule type" value="Genomic_DNA"/>
</dbReference>
<sequence length="122" mass="14323">MIYQKLAIRLATLKEMHAYLMEKTSELKDTDLHAEIRSTEKLIKYLYKHREVLEGYMFRFRFVSLLPSLEITSEIIAVLHNILRVLQKNTTKPRPACRSEEAIIAANRSYKTINKLSNLMPK</sequence>
<organism evidence="1 2">
    <name type="scientific">Chitinophaga ginsengisoli</name>
    <dbReference type="NCBI Taxonomy" id="363837"/>
    <lineage>
        <taxon>Bacteria</taxon>
        <taxon>Pseudomonadati</taxon>
        <taxon>Bacteroidota</taxon>
        <taxon>Chitinophagia</taxon>
        <taxon>Chitinophagales</taxon>
        <taxon>Chitinophagaceae</taxon>
        <taxon>Chitinophaga</taxon>
    </lineage>
</organism>
<proteinExistence type="predicted"/>
<evidence type="ECO:0000313" key="2">
    <source>
        <dbReference type="Proteomes" id="UP000240978"/>
    </source>
</evidence>
<evidence type="ECO:0000313" key="1">
    <source>
        <dbReference type="EMBL" id="PSL33224.1"/>
    </source>
</evidence>
<keyword evidence="2" id="KW-1185">Reference proteome</keyword>
<dbReference type="AlphaFoldDB" id="A0A2P8GGW6"/>